<organism evidence="2 3">
    <name type="scientific">Trichomonas vaginalis (strain ATCC PRA-98 / G3)</name>
    <dbReference type="NCBI Taxonomy" id="412133"/>
    <lineage>
        <taxon>Eukaryota</taxon>
        <taxon>Metamonada</taxon>
        <taxon>Parabasalia</taxon>
        <taxon>Trichomonadida</taxon>
        <taxon>Trichomonadidae</taxon>
        <taxon>Trichomonas</taxon>
    </lineage>
</organism>
<dbReference type="Proteomes" id="UP000001542">
    <property type="component" value="Unassembled WGS sequence"/>
</dbReference>
<feature type="region of interest" description="Disordered" evidence="1">
    <location>
        <begin position="26"/>
        <end position="51"/>
    </location>
</feature>
<keyword evidence="3" id="KW-1185">Reference proteome</keyword>
<feature type="region of interest" description="Disordered" evidence="1">
    <location>
        <begin position="301"/>
        <end position="386"/>
    </location>
</feature>
<evidence type="ECO:0000256" key="1">
    <source>
        <dbReference type="SAM" id="MobiDB-lite"/>
    </source>
</evidence>
<evidence type="ECO:0000313" key="2">
    <source>
        <dbReference type="EMBL" id="EAY05792.1"/>
    </source>
</evidence>
<evidence type="ECO:0000313" key="3">
    <source>
        <dbReference type="Proteomes" id="UP000001542"/>
    </source>
</evidence>
<dbReference type="RefSeq" id="XP_001318015.1">
    <property type="nucleotide sequence ID" value="XM_001317980.1"/>
</dbReference>
<dbReference type="EMBL" id="DS113440">
    <property type="protein sequence ID" value="EAY05792.1"/>
    <property type="molecule type" value="Genomic_DNA"/>
</dbReference>
<dbReference type="InParanoid" id="A2ENL4"/>
<sequence>MRVKTRLKNPRSTLGKSIKEILNRAGKRQISHPKQNQTYENDDSASESRRSSTRINEILHFQNNFVRNNSNSNLILESISEEAEDQLFNESPIKKSINNKISELIPSQDQIQLDDITEEKSEINTSIISTNTKNSYSYFEEEEKEDNFEFYPEYDYYKPRQPYEKPKKGSKRVKRKPNAAFIEEQQELNTGIDIDIEYEYSYEEENNEEVLFLGIPKDGVYASDDDHRGFRVSKYPKLNRYETDPDKYQVISTMNYRSRLSESVLSNETYLFEFNHIFDSDPDKISPLTLKNGSRFIFSSSSDDESGLKQDKFNTPKKYNYNTPKISKSTTKISQKENYQQSTPKTTTNKETHSKTSPFKRKFLDNSSSDDDNYKSTPRIKRDNAKSAYNYNNKFLKGID</sequence>
<dbReference type="KEGG" id="tva:4763662"/>
<gene>
    <name evidence="2" type="ORF">TVAG_138610</name>
</gene>
<dbReference type="VEuPathDB" id="TrichDB:TVAGG3_0732800"/>
<protein>
    <submittedName>
        <fullName evidence="2">Uncharacterized protein</fullName>
    </submittedName>
</protein>
<reference evidence="2" key="2">
    <citation type="journal article" date="2007" name="Science">
        <title>Draft genome sequence of the sexually transmitted pathogen Trichomonas vaginalis.</title>
        <authorList>
            <person name="Carlton J.M."/>
            <person name="Hirt R.P."/>
            <person name="Silva J.C."/>
            <person name="Delcher A.L."/>
            <person name="Schatz M."/>
            <person name="Zhao Q."/>
            <person name="Wortman J.R."/>
            <person name="Bidwell S.L."/>
            <person name="Alsmark U.C.M."/>
            <person name="Besteiro S."/>
            <person name="Sicheritz-Ponten T."/>
            <person name="Noel C.J."/>
            <person name="Dacks J.B."/>
            <person name="Foster P.G."/>
            <person name="Simillion C."/>
            <person name="Van de Peer Y."/>
            <person name="Miranda-Saavedra D."/>
            <person name="Barton G.J."/>
            <person name="Westrop G.D."/>
            <person name="Mueller S."/>
            <person name="Dessi D."/>
            <person name="Fiori P.L."/>
            <person name="Ren Q."/>
            <person name="Paulsen I."/>
            <person name="Zhang H."/>
            <person name="Bastida-Corcuera F.D."/>
            <person name="Simoes-Barbosa A."/>
            <person name="Brown M.T."/>
            <person name="Hayes R.D."/>
            <person name="Mukherjee M."/>
            <person name="Okumura C.Y."/>
            <person name="Schneider R."/>
            <person name="Smith A.J."/>
            <person name="Vanacova S."/>
            <person name="Villalvazo M."/>
            <person name="Haas B.J."/>
            <person name="Pertea M."/>
            <person name="Feldblyum T.V."/>
            <person name="Utterback T.R."/>
            <person name="Shu C.L."/>
            <person name="Osoegawa K."/>
            <person name="de Jong P.J."/>
            <person name="Hrdy I."/>
            <person name="Horvathova L."/>
            <person name="Zubacova Z."/>
            <person name="Dolezal P."/>
            <person name="Malik S.B."/>
            <person name="Logsdon J.M. Jr."/>
            <person name="Henze K."/>
            <person name="Gupta A."/>
            <person name="Wang C.C."/>
            <person name="Dunne R.L."/>
            <person name="Upcroft J.A."/>
            <person name="Upcroft P."/>
            <person name="White O."/>
            <person name="Salzberg S.L."/>
            <person name="Tang P."/>
            <person name="Chiu C.-H."/>
            <person name="Lee Y.-S."/>
            <person name="Embley T.M."/>
            <person name="Coombs G.H."/>
            <person name="Mottram J.C."/>
            <person name="Tachezy J."/>
            <person name="Fraser-Liggett C.M."/>
            <person name="Johnson P.J."/>
        </authorList>
    </citation>
    <scope>NUCLEOTIDE SEQUENCE [LARGE SCALE GENOMIC DNA]</scope>
    <source>
        <strain evidence="2">G3</strain>
    </source>
</reference>
<reference evidence="2" key="1">
    <citation type="submission" date="2006-10" db="EMBL/GenBank/DDBJ databases">
        <authorList>
            <person name="Amadeo P."/>
            <person name="Zhao Q."/>
            <person name="Wortman J."/>
            <person name="Fraser-Liggett C."/>
            <person name="Carlton J."/>
        </authorList>
    </citation>
    <scope>NUCLEOTIDE SEQUENCE</scope>
    <source>
        <strain evidence="2">G3</strain>
    </source>
</reference>
<dbReference type="AlphaFoldDB" id="A2ENL4"/>
<name>A2ENL4_TRIV3</name>
<proteinExistence type="predicted"/>
<dbReference type="VEuPathDB" id="TrichDB:TVAG_138610"/>
<feature type="compositionally biased region" description="Polar residues" evidence="1">
    <location>
        <begin position="336"/>
        <end position="347"/>
    </location>
</feature>
<accession>A2ENL4</accession>